<comment type="caution">
    <text evidence="2">The sequence shown here is derived from an EMBL/GenBank/DDBJ whole genome shotgun (WGS) entry which is preliminary data.</text>
</comment>
<feature type="compositionally biased region" description="Low complexity" evidence="1">
    <location>
        <begin position="267"/>
        <end position="285"/>
    </location>
</feature>
<evidence type="ECO:0000313" key="3">
    <source>
        <dbReference type="Proteomes" id="UP001162060"/>
    </source>
</evidence>
<protein>
    <submittedName>
        <fullName evidence="2">Uncharacterized protein</fullName>
    </submittedName>
</protein>
<gene>
    <name evidence="2" type="ORF">PM001_LOCUS5154</name>
</gene>
<accession>A0AAV1TC11</accession>
<feature type="region of interest" description="Disordered" evidence="1">
    <location>
        <begin position="106"/>
        <end position="149"/>
    </location>
</feature>
<name>A0AAV1TC11_9STRA</name>
<feature type="compositionally biased region" description="Low complexity" evidence="1">
    <location>
        <begin position="130"/>
        <end position="149"/>
    </location>
</feature>
<evidence type="ECO:0000256" key="1">
    <source>
        <dbReference type="SAM" id="MobiDB-lite"/>
    </source>
</evidence>
<sequence length="285" mass="30243">MSKVRPAALASSPPSVAAAAAAPAAPLPGSERLDYRGKCRYKTGKCMQERALKTSGVAHNLCDEHRNRQNQHQRKLDAKNRQHKREHRVGANEALIARFAPYPTAAKTAKRESLTPSIDTSDDGEAGDKAAVAAAVPASGSGPSATSLTSTTSSSAVLAAAATGVMLLPSGPQPPQVACPLIMQNFDGIVVPLPSYLEGEERIEFRSRIYQKVLDFISEECVSRFGAKVESTAVHGDDAQRQAKCAEYASAVSNRVDVTETVDVQQSLSSGTEEAETSSTAKRKH</sequence>
<feature type="compositionally biased region" description="Low complexity" evidence="1">
    <location>
        <begin position="1"/>
        <end position="28"/>
    </location>
</feature>
<dbReference type="Proteomes" id="UP001162060">
    <property type="component" value="Unassembled WGS sequence"/>
</dbReference>
<reference evidence="2" key="1">
    <citation type="submission" date="2024-01" db="EMBL/GenBank/DDBJ databases">
        <authorList>
            <person name="Webb A."/>
        </authorList>
    </citation>
    <scope>NUCLEOTIDE SEQUENCE</scope>
    <source>
        <strain evidence="2">Pm1</strain>
    </source>
</reference>
<organism evidence="2 3">
    <name type="scientific">Peronospora matthiolae</name>
    <dbReference type="NCBI Taxonomy" id="2874970"/>
    <lineage>
        <taxon>Eukaryota</taxon>
        <taxon>Sar</taxon>
        <taxon>Stramenopiles</taxon>
        <taxon>Oomycota</taxon>
        <taxon>Peronosporomycetes</taxon>
        <taxon>Peronosporales</taxon>
        <taxon>Peronosporaceae</taxon>
        <taxon>Peronospora</taxon>
    </lineage>
</organism>
<feature type="region of interest" description="Disordered" evidence="1">
    <location>
        <begin position="263"/>
        <end position="285"/>
    </location>
</feature>
<feature type="region of interest" description="Disordered" evidence="1">
    <location>
        <begin position="1"/>
        <end position="30"/>
    </location>
</feature>
<dbReference type="AlphaFoldDB" id="A0AAV1TC11"/>
<dbReference type="EMBL" id="CAKLBY020000042">
    <property type="protein sequence ID" value="CAK7915284.1"/>
    <property type="molecule type" value="Genomic_DNA"/>
</dbReference>
<feature type="region of interest" description="Disordered" evidence="1">
    <location>
        <begin position="66"/>
        <end position="88"/>
    </location>
</feature>
<evidence type="ECO:0000313" key="2">
    <source>
        <dbReference type="EMBL" id="CAK7915284.1"/>
    </source>
</evidence>
<proteinExistence type="predicted"/>